<keyword evidence="7" id="KW-0450">Lipoyl</keyword>
<dbReference type="PROSITE" id="PS00189">
    <property type="entry name" value="LIPOYL"/>
    <property type="match status" value="1"/>
</dbReference>
<dbReference type="EMBL" id="MPUH01000499">
    <property type="protein sequence ID" value="OMJ78866.1"/>
    <property type="molecule type" value="Genomic_DNA"/>
</dbReference>
<protein>
    <recommendedName>
        <fullName evidence="4">dihydrolipoyllysine-residue succinyltransferase</fullName>
        <ecNumber evidence="4">2.3.1.61</ecNumber>
    </recommendedName>
    <alternativeName>
        <fullName evidence="10">2-oxoglutarate dehydrogenase complex component E2</fullName>
    </alternativeName>
</protein>
<evidence type="ECO:0000256" key="10">
    <source>
        <dbReference type="ARBA" id="ARBA00032406"/>
    </source>
</evidence>
<dbReference type="SUPFAM" id="SSF52777">
    <property type="entry name" value="CoA-dependent acyltransferases"/>
    <property type="match status" value="1"/>
</dbReference>
<dbReference type="Proteomes" id="UP000187209">
    <property type="component" value="Unassembled WGS sequence"/>
</dbReference>
<evidence type="ECO:0000313" key="13">
    <source>
        <dbReference type="Proteomes" id="UP000187209"/>
    </source>
</evidence>
<dbReference type="PANTHER" id="PTHR43416:SF5">
    <property type="entry name" value="DIHYDROLIPOYLLYSINE-RESIDUE SUCCINYLTRANSFERASE COMPONENT OF 2-OXOGLUTARATE DEHYDROGENASE COMPLEX, MITOCHONDRIAL"/>
    <property type="match status" value="1"/>
</dbReference>
<dbReference type="InterPro" id="IPR003016">
    <property type="entry name" value="2-oxoA_DH_lipoyl-BS"/>
</dbReference>
<dbReference type="Pfam" id="PF00198">
    <property type="entry name" value="2-oxoacid_dh"/>
    <property type="match status" value="1"/>
</dbReference>
<evidence type="ECO:0000256" key="1">
    <source>
        <dbReference type="ARBA" id="ARBA00001938"/>
    </source>
</evidence>
<dbReference type="CDD" id="cd06849">
    <property type="entry name" value="lipoyl_domain"/>
    <property type="match status" value="1"/>
</dbReference>
<keyword evidence="5" id="KW-0816">Tricarboxylic acid cycle</keyword>
<evidence type="ECO:0000256" key="5">
    <source>
        <dbReference type="ARBA" id="ARBA00022532"/>
    </source>
</evidence>
<comment type="pathway">
    <text evidence="2">Amino-acid degradation; L-lysine degradation via saccharopine pathway; glutaryl-CoA from L-lysine: step 6/6.</text>
</comment>
<feature type="domain" description="Lipoyl-binding" evidence="11">
    <location>
        <begin position="30"/>
        <end position="105"/>
    </location>
</feature>
<evidence type="ECO:0000256" key="6">
    <source>
        <dbReference type="ARBA" id="ARBA00022679"/>
    </source>
</evidence>
<evidence type="ECO:0000313" key="12">
    <source>
        <dbReference type="EMBL" id="OMJ78866.1"/>
    </source>
</evidence>
<dbReference type="GO" id="GO:0045252">
    <property type="term" value="C:oxoglutarate dehydrogenase complex"/>
    <property type="evidence" value="ECO:0007669"/>
    <property type="project" value="InterPro"/>
</dbReference>
<evidence type="ECO:0000256" key="2">
    <source>
        <dbReference type="ARBA" id="ARBA00005145"/>
    </source>
</evidence>
<evidence type="ECO:0000256" key="8">
    <source>
        <dbReference type="ARBA" id="ARBA00022946"/>
    </source>
</evidence>
<name>A0A1R2BQ69_9CILI</name>
<evidence type="ECO:0000256" key="3">
    <source>
        <dbReference type="ARBA" id="ARBA00007317"/>
    </source>
</evidence>
<proteinExistence type="inferred from homology"/>
<keyword evidence="8" id="KW-0809">Transit peptide</keyword>
<dbReference type="SUPFAM" id="SSF51230">
    <property type="entry name" value="Single hybrid motif"/>
    <property type="match status" value="1"/>
</dbReference>
<dbReference type="InterPro" id="IPR011053">
    <property type="entry name" value="Single_hybrid_motif"/>
</dbReference>
<evidence type="ECO:0000256" key="7">
    <source>
        <dbReference type="ARBA" id="ARBA00022823"/>
    </source>
</evidence>
<evidence type="ECO:0000256" key="9">
    <source>
        <dbReference type="ARBA" id="ARBA00023315"/>
    </source>
</evidence>
<dbReference type="AlphaFoldDB" id="A0A1R2BQ69"/>
<comment type="caution">
    <text evidence="12">The sequence shown here is derived from an EMBL/GenBank/DDBJ whole genome shotgun (WGS) entry which is preliminary data.</text>
</comment>
<evidence type="ECO:0000259" key="11">
    <source>
        <dbReference type="PROSITE" id="PS50968"/>
    </source>
</evidence>
<dbReference type="InterPro" id="IPR000089">
    <property type="entry name" value="Biotin_lipoyl"/>
</dbReference>
<dbReference type="NCBIfam" id="TIGR01347">
    <property type="entry name" value="sucB"/>
    <property type="match status" value="1"/>
</dbReference>
<keyword evidence="13" id="KW-1185">Reference proteome</keyword>
<dbReference type="GO" id="GO:0005739">
    <property type="term" value="C:mitochondrion"/>
    <property type="evidence" value="ECO:0007669"/>
    <property type="project" value="TreeGrafter"/>
</dbReference>
<dbReference type="EC" id="2.3.1.61" evidence="4"/>
<dbReference type="Gene3D" id="3.30.559.10">
    <property type="entry name" value="Chloramphenicol acetyltransferase-like domain"/>
    <property type="match status" value="1"/>
</dbReference>
<dbReference type="InterPro" id="IPR006255">
    <property type="entry name" value="SucB"/>
</dbReference>
<dbReference type="FunFam" id="3.30.559.10:FF:000007">
    <property type="entry name" value="Dihydrolipoamide acetyltransferase component of pyruvate dehydrogenase complex"/>
    <property type="match status" value="1"/>
</dbReference>
<keyword evidence="6" id="KW-0808">Transferase</keyword>
<accession>A0A1R2BQ69</accession>
<comment type="cofactor">
    <cofactor evidence="1">
        <name>(R)-lipoate</name>
        <dbReference type="ChEBI" id="CHEBI:83088"/>
    </cofactor>
</comment>
<gene>
    <name evidence="12" type="ORF">SteCoe_21219</name>
</gene>
<keyword evidence="9" id="KW-0012">Acyltransferase</keyword>
<dbReference type="InterPro" id="IPR050537">
    <property type="entry name" value="2-oxoacid_dehydrogenase"/>
</dbReference>
<comment type="similarity">
    <text evidence="3">Belongs to the 2-oxoacid dehydrogenase family.</text>
</comment>
<dbReference type="Pfam" id="PF00364">
    <property type="entry name" value="Biotin_lipoyl"/>
    <property type="match status" value="1"/>
</dbReference>
<dbReference type="PROSITE" id="PS50968">
    <property type="entry name" value="BIOTINYL_LIPOYL"/>
    <property type="match status" value="1"/>
</dbReference>
<reference evidence="12 13" key="1">
    <citation type="submission" date="2016-11" db="EMBL/GenBank/DDBJ databases">
        <title>The macronuclear genome of Stentor coeruleus: a giant cell with tiny introns.</title>
        <authorList>
            <person name="Slabodnick M."/>
            <person name="Ruby J.G."/>
            <person name="Reiff S.B."/>
            <person name="Swart E.C."/>
            <person name="Gosai S."/>
            <person name="Prabakaran S."/>
            <person name="Witkowska E."/>
            <person name="Larue G.E."/>
            <person name="Fisher S."/>
            <person name="Freeman R.M."/>
            <person name="Gunawardena J."/>
            <person name="Chu W."/>
            <person name="Stover N.A."/>
            <person name="Gregory B.D."/>
            <person name="Nowacki M."/>
            <person name="Derisi J."/>
            <person name="Roy S.W."/>
            <person name="Marshall W.F."/>
            <person name="Sood P."/>
        </authorList>
    </citation>
    <scope>NUCLEOTIDE SEQUENCE [LARGE SCALE GENOMIC DNA]</scope>
    <source>
        <strain evidence="12">WM001</strain>
    </source>
</reference>
<dbReference type="UniPathway" id="UPA00868">
    <property type="reaction ID" value="UER00840"/>
</dbReference>
<dbReference type="PANTHER" id="PTHR43416">
    <property type="entry name" value="DIHYDROLIPOYLLYSINE-RESIDUE SUCCINYLTRANSFERASE COMPONENT OF 2-OXOGLUTARATE DEHYDROGENASE COMPLEX, MITOCHONDRIAL-RELATED"/>
    <property type="match status" value="1"/>
</dbReference>
<dbReference type="Gene3D" id="2.40.50.100">
    <property type="match status" value="1"/>
</dbReference>
<dbReference type="OrthoDB" id="310277at2759"/>
<organism evidence="12 13">
    <name type="scientific">Stentor coeruleus</name>
    <dbReference type="NCBI Taxonomy" id="5963"/>
    <lineage>
        <taxon>Eukaryota</taxon>
        <taxon>Sar</taxon>
        <taxon>Alveolata</taxon>
        <taxon>Ciliophora</taxon>
        <taxon>Postciliodesmatophora</taxon>
        <taxon>Heterotrichea</taxon>
        <taxon>Heterotrichida</taxon>
        <taxon>Stentoridae</taxon>
        <taxon>Stentor</taxon>
    </lineage>
</organism>
<sequence length="409" mass="45308">MFRSLLRITSFSSRTSSVLVPSLFFRNFATHTIKFPASVESISEGGVQAWTKNVGDHVDVDEVVVVMETAKTNQEIRSPVSGELVKFLVNIGDNIPVGADLFVIDTDKVGASKAKSESKPAAKVEAPKASIQEAVKEPTREQVKVEVNKEEPKKEVKLPEPKAKIPDAPQVKVAVGKREDRREKMTRMRKTIAERLKGAQSTYAMLTTFQECDMSRAIELRNAYKDDFLKKHKVKLGFMSFFIKASTHALLQYPLANAVIIGDEIVYRNYIDISVAVATPTGLVVPVIRNCENKSFADIEKEIIRFSGLAKEGKLPIEDMVGGNFTVSNGGVYGSMMGTPILNPPQSAILGMHSIENRPVVREDKIVARPIMYLALTYDHRLLDGKDAVLFMKAIKSMVEEPAKILLDI</sequence>
<dbReference type="InterPro" id="IPR001078">
    <property type="entry name" value="2-oxoacid_DH_actylTfrase"/>
</dbReference>
<dbReference type="GO" id="GO:0033512">
    <property type="term" value="P:L-lysine catabolic process to acetyl-CoA via saccharopine"/>
    <property type="evidence" value="ECO:0007669"/>
    <property type="project" value="UniProtKB-UniPathway"/>
</dbReference>
<evidence type="ECO:0000256" key="4">
    <source>
        <dbReference type="ARBA" id="ARBA00012945"/>
    </source>
</evidence>
<dbReference type="InterPro" id="IPR023213">
    <property type="entry name" value="CAT-like_dom_sf"/>
</dbReference>
<dbReference type="GO" id="GO:0004149">
    <property type="term" value="F:dihydrolipoyllysine-residue succinyltransferase activity"/>
    <property type="evidence" value="ECO:0007669"/>
    <property type="project" value="UniProtKB-EC"/>
</dbReference>
<dbReference type="GO" id="GO:0006099">
    <property type="term" value="P:tricarboxylic acid cycle"/>
    <property type="evidence" value="ECO:0007669"/>
    <property type="project" value="UniProtKB-KW"/>
</dbReference>